<gene>
    <name evidence="3" type="ORF">I0K15_06265</name>
</gene>
<dbReference type="GO" id="GO:0004301">
    <property type="term" value="F:epoxide hydrolase activity"/>
    <property type="evidence" value="ECO:0007669"/>
    <property type="project" value="TreeGrafter"/>
</dbReference>
<evidence type="ECO:0000313" key="3">
    <source>
        <dbReference type="EMBL" id="QPH55340.1"/>
    </source>
</evidence>
<dbReference type="Proteomes" id="UP000594800">
    <property type="component" value="Chromosome"/>
</dbReference>
<feature type="domain" description="AB hydrolase-1" evidence="2">
    <location>
        <begin position="50"/>
        <end position="283"/>
    </location>
</feature>
<keyword evidence="1 3" id="KW-0378">Hydrolase</keyword>
<dbReference type="RefSeq" id="WP_196104539.1">
    <property type="nucleotide sequence ID" value="NZ_CP064942.1"/>
</dbReference>
<dbReference type="InterPro" id="IPR051340">
    <property type="entry name" value="Haloalkane_dehalogenase"/>
</dbReference>
<dbReference type="Pfam" id="PF00561">
    <property type="entry name" value="Abhydrolase_1"/>
    <property type="match status" value="1"/>
</dbReference>
<dbReference type="Gene3D" id="3.40.50.1820">
    <property type="entry name" value="alpha/beta hydrolase"/>
    <property type="match status" value="1"/>
</dbReference>
<dbReference type="PANTHER" id="PTHR42977:SF3">
    <property type="entry name" value="AB HYDROLASE-1 DOMAIN-CONTAINING PROTEIN"/>
    <property type="match status" value="1"/>
</dbReference>
<dbReference type="AlphaFoldDB" id="A0A7S9QDX3"/>
<proteinExistence type="predicted"/>
<dbReference type="InterPro" id="IPR000639">
    <property type="entry name" value="Epox_hydrolase-like"/>
</dbReference>
<dbReference type="InterPro" id="IPR000073">
    <property type="entry name" value="AB_hydrolase_1"/>
</dbReference>
<dbReference type="EMBL" id="CP064942">
    <property type="protein sequence ID" value="QPH55340.1"/>
    <property type="molecule type" value="Genomic_DNA"/>
</dbReference>
<evidence type="ECO:0000259" key="2">
    <source>
        <dbReference type="Pfam" id="PF00561"/>
    </source>
</evidence>
<protein>
    <submittedName>
        <fullName evidence="3">Alpha/beta fold hydrolase</fullName>
    </submittedName>
</protein>
<sequence>MTHPEFGEIVRTPDAAFEALPGYPFAPHWAEVEGLRMHFVEEGAGDRVWLCLHGQPTWSYLYRRMIPVLVEAGQRVVAPDLIGFGKSDKPMDDAVYTFDFHRWMLLGFLAELQAKRITLVVQDWGGLLGLTLPMEDARIDRLLILNTTLATGEAPGEGFLAWRAFVAGNPDFSISRLMQRSCPHLTEAEAAAYNAPFPDAQYRAGVRRFPQLVPTTPEDAGVDVSRRAARFLSEDWRGRSWMTYGAQDPVFGAEVMEAMAATVRGCPPPVPRPEAGHFTQEWGEAIAREALVELG</sequence>
<evidence type="ECO:0000313" key="4">
    <source>
        <dbReference type="Proteomes" id="UP000594800"/>
    </source>
</evidence>
<dbReference type="PRINTS" id="PR00412">
    <property type="entry name" value="EPOXHYDRLASE"/>
</dbReference>
<dbReference type="KEGG" id="poz:I0K15_06265"/>
<dbReference type="PANTHER" id="PTHR42977">
    <property type="entry name" value="HYDROLASE-RELATED"/>
    <property type="match status" value="1"/>
</dbReference>
<organism evidence="3 4">
    <name type="scientific">Pontivivens ytuae</name>
    <dbReference type="NCBI Taxonomy" id="2789856"/>
    <lineage>
        <taxon>Bacteria</taxon>
        <taxon>Pseudomonadati</taxon>
        <taxon>Pseudomonadota</taxon>
        <taxon>Alphaproteobacteria</taxon>
        <taxon>Rhodobacterales</taxon>
        <taxon>Paracoccaceae</taxon>
        <taxon>Pontivivens</taxon>
    </lineage>
</organism>
<dbReference type="InterPro" id="IPR029058">
    <property type="entry name" value="AB_hydrolase_fold"/>
</dbReference>
<dbReference type="PRINTS" id="PR00111">
    <property type="entry name" value="ABHYDROLASE"/>
</dbReference>
<accession>A0A7S9QDX3</accession>
<evidence type="ECO:0000256" key="1">
    <source>
        <dbReference type="ARBA" id="ARBA00022801"/>
    </source>
</evidence>
<keyword evidence="4" id="KW-1185">Reference proteome</keyword>
<dbReference type="SUPFAM" id="SSF53474">
    <property type="entry name" value="alpha/beta-Hydrolases"/>
    <property type="match status" value="1"/>
</dbReference>
<reference evidence="3 4" key="1">
    <citation type="submission" date="2020-11" db="EMBL/GenBank/DDBJ databases">
        <title>Description of Pontivivens ytuae sp. nov. isolated from deep sea sediment of Mariana Trench.</title>
        <authorList>
            <person name="Wang Z."/>
            <person name="Sun Q.-L."/>
            <person name="Xu X.-D."/>
            <person name="Tang Y.-Z."/>
            <person name="Zhang J."/>
        </authorList>
    </citation>
    <scope>NUCLEOTIDE SEQUENCE [LARGE SCALE GENOMIC DNA]</scope>
    <source>
        <strain evidence="3 4">MT2928</strain>
    </source>
</reference>
<dbReference type="NCBIfam" id="NF002043">
    <property type="entry name" value="PRK00870.1"/>
    <property type="match status" value="1"/>
</dbReference>
<name>A0A7S9QDX3_9RHOB</name>